<comment type="caution">
    <text evidence="1">The sequence shown here is derived from an EMBL/GenBank/DDBJ whole genome shotgun (WGS) entry which is preliminary data.</text>
</comment>
<keyword evidence="2" id="KW-1185">Reference proteome</keyword>
<keyword evidence="1" id="KW-0540">Nuclease</keyword>
<accession>A0AA37W1Z6</accession>
<dbReference type="AlphaFoldDB" id="A0AA37W1Z6"/>
<organism evidence="1 2">
    <name type="scientific">Paraferrimonas sedimenticola</name>
    <dbReference type="NCBI Taxonomy" id="375674"/>
    <lineage>
        <taxon>Bacteria</taxon>
        <taxon>Pseudomonadati</taxon>
        <taxon>Pseudomonadota</taxon>
        <taxon>Gammaproteobacteria</taxon>
        <taxon>Alteromonadales</taxon>
        <taxon>Ferrimonadaceae</taxon>
        <taxon>Paraferrimonas</taxon>
    </lineage>
</organism>
<proteinExistence type="predicted"/>
<dbReference type="InterPro" id="IPR037107">
    <property type="entry name" value="Put_OMP_sf"/>
</dbReference>
<dbReference type="Gene3D" id="2.40.128.140">
    <property type="entry name" value="Outer membrane protein"/>
    <property type="match status" value="1"/>
</dbReference>
<evidence type="ECO:0000313" key="1">
    <source>
        <dbReference type="EMBL" id="GLP97077.1"/>
    </source>
</evidence>
<keyword evidence="1" id="KW-0378">Hydrolase</keyword>
<sequence>MSADLRGIGWALLVWSVSFANNANEASTWYLNTENDIVFGGDGDYTSGISLGWTSAEQTDRAQLSKANAWQTHFLVPTQDSNNWQTGWRLHQLIWTPPVIEYSRPQPYARPYAGWLGIESHAANYSEHWVHKNWVSVGVTGPMSQADSVQKKVHKWTGSDTPLGWHHQIKNQGTLQLAYEVDGLIKRAPIGGLEWEASGFGYLQAGTLRSELLGGLSLRLGEQLATSFGRQSRHYGQHSRIAPAPEFRWHAYLRLDGGYRFNDLSIEGEVDHDNRTYVEHWRAHGVLGVRLQWGAWSLDTGVHGYRRDYTPDKKPFRGYGSLVISYRG</sequence>
<dbReference type="EMBL" id="BSNC01000005">
    <property type="protein sequence ID" value="GLP97077.1"/>
    <property type="molecule type" value="Genomic_DNA"/>
</dbReference>
<evidence type="ECO:0000313" key="2">
    <source>
        <dbReference type="Proteomes" id="UP001161422"/>
    </source>
</evidence>
<dbReference type="Pfam" id="PF09982">
    <property type="entry name" value="LpxR"/>
    <property type="match status" value="1"/>
</dbReference>
<name>A0AA37W1Z6_9GAMM</name>
<keyword evidence="1" id="KW-0269">Exonuclease</keyword>
<gene>
    <name evidence="1" type="ORF">GCM10007895_23830</name>
</gene>
<protein>
    <submittedName>
        <fullName evidence="1">Exonuclease</fullName>
    </submittedName>
</protein>
<reference evidence="1" key="1">
    <citation type="journal article" date="2014" name="Int. J. Syst. Evol. Microbiol.">
        <title>Complete genome sequence of Corynebacterium casei LMG S-19264T (=DSM 44701T), isolated from a smear-ripened cheese.</title>
        <authorList>
            <consortium name="US DOE Joint Genome Institute (JGI-PGF)"/>
            <person name="Walter F."/>
            <person name="Albersmeier A."/>
            <person name="Kalinowski J."/>
            <person name="Ruckert C."/>
        </authorList>
    </citation>
    <scope>NUCLEOTIDE SEQUENCE</scope>
    <source>
        <strain evidence="1">NBRC 101628</strain>
    </source>
</reference>
<reference evidence="1" key="2">
    <citation type="submission" date="2023-01" db="EMBL/GenBank/DDBJ databases">
        <title>Draft genome sequence of Paraferrimonas sedimenticola strain NBRC 101628.</title>
        <authorList>
            <person name="Sun Q."/>
            <person name="Mori K."/>
        </authorList>
    </citation>
    <scope>NUCLEOTIDE SEQUENCE</scope>
    <source>
        <strain evidence="1">NBRC 101628</strain>
    </source>
</reference>
<dbReference type="GO" id="GO:0004527">
    <property type="term" value="F:exonuclease activity"/>
    <property type="evidence" value="ECO:0007669"/>
    <property type="project" value="UniProtKB-KW"/>
</dbReference>
<dbReference type="Proteomes" id="UP001161422">
    <property type="component" value="Unassembled WGS sequence"/>
</dbReference>
<dbReference type="InterPro" id="IPR018707">
    <property type="entry name" value="LpxR"/>
</dbReference>
<dbReference type="RefSeq" id="WP_095504372.1">
    <property type="nucleotide sequence ID" value="NZ_BSNC01000005.1"/>
</dbReference>